<dbReference type="GO" id="GO:0005886">
    <property type="term" value="C:plasma membrane"/>
    <property type="evidence" value="ECO:0007669"/>
    <property type="project" value="TreeGrafter"/>
</dbReference>
<reference evidence="3" key="1">
    <citation type="submission" date="2020-04" db="EMBL/GenBank/DDBJ databases">
        <authorList>
            <person name="Neveu A P."/>
        </authorList>
    </citation>
    <scope>NUCLEOTIDE SEQUENCE</scope>
    <source>
        <tissue evidence="3">Whole embryo</tissue>
    </source>
</reference>
<dbReference type="CDD" id="cd06794">
    <property type="entry name" value="PDZ2_syntenin-like"/>
    <property type="match status" value="1"/>
</dbReference>
<dbReference type="InterPro" id="IPR001478">
    <property type="entry name" value="PDZ"/>
</dbReference>
<protein>
    <submittedName>
        <fullName evidence="3">Syntenin-1</fullName>
    </submittedName>
</protein>
<evidence type="ECO:0000259" key="2">
    <source>
        <dbReference type="PROSITE" id="PS50106"/>
    </source>
</evidence>
<evidence type="ECO:0000256" key="1">
    <source>
        <dbReference type="ARBA" id="ARBA00022737"/>
    </source>
</evidence>
<dbReference type="InterPro" id="IPR036034">
    <property type="entry name" value="PDZ_sf"/>
</dbReference>
<dbReference type="InterPro" id="IPR051230">
    <property type="entry name" value="APP-Binding"/>
</dbReference>
<dbReference type="Gene3D" id="2.30.42.10">
    <property type="match status" value="2"/>
</dbReference>
<dbReference type="SUPFAM" id="SSF50156">
    <property type="entry name" value="PDZ domain-like"/>
    <property type="match status" value="2"/>
</dbReference>
<keyword evidence="1" id="KW-0677">Repeat</keyword>
<accession>A0A6F9DRV9</accession>
<dbReference type="EMBL" id="LR790049">
    <property type="protein sequence ID" value="CAB3265911.1"/>
    <property type="molecule type" value="mRNA"/>
</dbReference>
<dbReference type="AlphaFoldDB" id="A0A6F9DRV9"/>
<name>A0A6F9DRV9_9ASCI</name>
<dbReference type="GO" id="GO:0005737">
    <property type="term" value="C:cytoplasm"/>
    <property type="evidence" value="ECO:0007669"/>
    <property type="project" value="TreeGrafter"/>
</dbReference>
<sequence length="308" mass="33544">MSLYPSLEDMKVDQAIRAQTQHRNDSAMALQMQQQENASAGVPPPQVAGPAVASLYPSLDEYMGLNLQSDEVRRYAPPNLPVVPVQNQVAVAQQKPSAITGMVAPISSQGEVGMRRAEVKQGIRMVILCKDGKGKLGLKIKSVNKGIFVAFVSKNSPAAMGGVRFGDQILQIDNETLAGYGTDKVMKILKKSNPQRVEFAIRDRPFERTITLQKNSAGHVGFIFKEGKITSLVKDSSAARNGLLTEHNLCEVNGQCVLGMKDKDIQSVMIDGGETVTVTVMPSFVFDHIVKSMNLKILKNQDHSIPDI</sequence>
<dbReference type="PANTHER" id="PTHR12345:SF3">
    <property type="entry name" value="PDZ DOMAIN-CONTAINING PROTEIN"/>
    <property type="match status" value="1"/>
</dbReference>
<dbReference type="PANTHER" id="PTHR12345">
    <property type="entry name" value="SYNTENIN RELATED"/>
    <property type="match status" value="1"/>
</dbReference>
<dbReference type="PROSITE" id="PS50106">
    <property type="entry name" value="PDZ"/>
    <property type="match status" value="2"/>
</dbReference>
<feature type="domain" description="PDZ" evidence="2">
    <location>
        <begin position="209"/>
        <end position="284"/>
    </location>
</feature>
<gene>
    <name evidence="3" type="primary">Sdcbp</name>
</gene>
<dbReference type="FunFam" id="2.30.42.10:FF:000043">
    <property type="entry name" value="Syntenin-1 isoform X1"/>
    <property type="match status" value="1"/>
</dbReference>
<dbReference type="SMART" id="SM00228">
    <property type="entry name" value="PDZ"/>
    <property type="match status" value="2"/>
</dbReference>
<evidence type="ECO:0000313" key="3">
    <source>
        <dbReference type="EMBL" id="CAB3265911.1"/>
    </source>
</evidence>
<feature type="domain" description="PDZ" evidence="2">
    <location>
        <begin position="125"/>
        <end position="204"/>
    </location>
</feature>
<dbReference type="CDD" id="cd06721">
    <property type="entry name" value="PDZ1_syntenin-like"/>
    <property type="match status" value="1"/>
</dbReference>
<organism evidence="3">
    <name type="scientific">Phallusia mammillata</name>
    <dbReference type="NCBI Taxonomy" id="59560"/>
    <lineage>
        <taxon>Eukaryota</taxon>
        <taxon>Metazoa</taxon>
        <taxon>Chordata</taxon>
        <taxon>Tunicata</taxon>
        <taxon>Ascidiacea</taxon>
        <taxon>Phlebobranchia</taxon>
        <taxon>Ascidiidae</taxon>
        <taxon>Phallusia</taxon>
    </lineage>
</organism>
<dbReference type="Pfam" id="PF00595">
    <property type="entry name" value="PDZ"/>
    <property type="match status" value="1"/>
</dbReference>
<proteinExistence type="evidence at transcript level"/>